<dbReference type="CDD" id="cd09159">
    <property type="entry name" value="PLDc_ybhO_like_2"/>
    <property type="match status" value="1"/>
</dbReference>
<dbReference type="Proteomes" id="UP000179183">
    <property type="component" value="Unassembled WGS sequence"/>
</dbReference>
<protein>
    <recommendedName>
        <fullName evidence="2">PLD phosphodiesterase domain-containing protein</fullName>
    </recommendedName>
</protein>
<dbReference type="Pfam" id="PF13091">
    <property type="entry name" value="PLDc_2"/>
    <property type="match status" value="2"/>
</dbReference>
<dbReference type="PROSITE" id="PS50035">
    <property type="entry name" value="PLD"/>
    <property type="match status" value="1"/>
</dbReference>
<feature type="transmembrane region" description="Helical" evidence="1">
    <location>
        <begin position="6"/>
        <end position="29"/>
    </location>
</feature>
<evidence type="ECO:0000313" key="3">
    <source>
        <dbReference type="EMBL" id="OGZ67338.1"/>
    </source>
</evidence>
<organism evidence="3 4">
    <name type="scientific">Candidatus Staskawiczbacteria bacterium RIFCSPHIGHO2_02_FULL_33_16</name>
    <dbReference type="NCBI Taxonomy" id="1802204"/>
    <lineage>
        <taxon>Bacteria</taxon>
        <taxon>Candidatus Staskawicziibacteriota</taxon>
    </lineage>
</organism>
<feature type="domain" description="PLD phosphodiesterase" evidence="2">
    <location>
        <begin position="341"/>
        <end position="368"/>
    </location>
</feature>
<dbReference type="CDD" id="cd09110">
    <property type="entry name" value="PLDc_CLS_1"/>
    <property type="match status" value="1"/>
</dbReference>
<keyword evidence="1" id="KW-1133">Transmembrane helix</keyword>
<dbReference type="EMBL" id="MHOQ01000007">
    <property type="protein sequence ID" value="OGZ67338.1"/>
    <property type="molecule type" value="Genomic_DNA"/>
</dbReference>
<dbReference type="InterPro" id="IPR025202">
    <property type="entry name" value="PLD-like_dom"/>
</dbReference>
<reference evidence="3 4" key="1">
    <citation type="journal article" date="2016" name="Nat. Commun.">
        <title>Thousands of microbial genomes shed light on interconnected biogeochemical processes in an aquifer system.</title>
        <authorList>
            <person name="Anantharaman K."/>
            <person name="Brown C.T."/>
            <person name="Hug L.A."/>
            <person name="Sharon I."/>
            <person name="Castelle C.J."/>
            <person name="Probst A.J."/>
            <person name="Thomas B.C."/>
            <person name="Singh A."/>
            <person name="Wilkins M.J."/>
            <person name="Karaoz U."/>
            <person name="Brodie E.L."/>
            <person name="Williams K.H."/>
            <person name="Hubbard S.S."/>
            <person name="Banfield J.F."/>
        </authorList>
    </citation>
    <scope>NUCLEOTIDE SEQUENCE [LARGE SCALE GENOMIC DNA]</scope>
</reference>
<evidence type="ECO:0000256" key="1">
    <source>
        <dbReference type="SAM" id="Phobius"/>
    </source>
</evidence>
<evidence type="ECO:0000313" key="4">
    <source>
        <dbReference type="Proteomes" id="UP000179183"/>
    </source>
</evidence>
<keyword evidence="1" id="KW-0812">Transmembrane</keyword>
<sequence length="428" mass="48961">MLIILLEIFLIILGLLGLSFWFLSVFTSLGRGPGKFNLRGRVSFFDESFLRALEAISRTTFEYGAVPQILNNGDEFFSSLLADIENAKKTIHIAVFIFRPQEAIGQQIISALLRKSQEGVQVRLLIDRNGSNKFSEATQFQLEKAGIKIVMFRPLRFGTVARYHRRNHCRAFIMDGKFGYTGGIAIGQEWTGNAQDKDHWRDMMFKVSGAQARAIQKVFNTLWTNACGEILTGDDVYPAIGEELTESKWVSLTSSPALETSLLRNVYWLSCMAAQKGIYVQNSYFFPSRYMRQVFIQKAQEGIEVILMVPNTNNDERIVYHAGRFFYDQLLSAGVKIYEFQPTMIHSKTFLVDDCWSIVGSANMDVRSEELNEENILCILSEPFGLKMREQFNADLAKCKEINLDVWRKRPFLNKILEWIFGLVGHQL</sequence>
<name>A0A1G2HZV1_9BACT</name>
<dbReference type="Gene3D" id="3.30.870.10">
    <property type="entry name" value="Endonuclease Chain A"/>
    <property type="match status" value="2"/>
</dbReference>
<comment type="caution">
    <text evidence="3">The sequence shown here is derived from an EMBL/GenBank/DDBJ whole genome shotgun (WGS) entry which is preliminary data.</text>
</comment>
<dbReference type="GO" id="GO:0030572">
    <property type="term" value="F:phosphatidyltransferase activity"/>
    <property type="evidence" value="ECO:0007669"/>
    <property type="project" value="UniProtKB-ARBA"/>
</dbReference>
<proteinExistence type="predicted"/>
<evidence type="ECO:0000259" key="2">
    <source>
        <dbReference type="PROSITE" id="PS50035"/>
    </source>
</evidence>
<dbReference type="SUPFAM" id="SSF56024">
    <property type="entry name" value="Phospholipase D/nuclease"/>
    <property type="match status" value="2"/>
</dbReference>
<dbReference type="PANTHER" id="PTHR21248:SF22">
    <property type="entry name" value="PHOSPHOLIPASE D"/>
    <property type="match status" value="1"/>
</dbReference>
<dbReference type="PANTHER" id="PTHR21248">
    <property type="entry name" value="CARDIOLIPIN SYNTHASE"/>
    <property type="match status" value="1"/>
</dbReference>
<dbReference type="InterPro" id="IPR001736">
    <property type="entry name" value="PLipase_D/transphosphatidylase"/>
</dbReference>
<dbReference type="SMART" id="SM00155">
    <property type="entry name" value="PLDc"/>
    <property type="match status" value="2"/>
</dbReference>
<accession>A0A1G2HZV1</accession>
<dbReference type="AlphaFoldDB" id="A0A1G2HZV1"/>
<keyword evidence="1" id="KW-0472">Membrane</keyword>
<dbReference type="GO" id="GO:0032049">
    <property type="term" value="P:cardiolipin biosynthetic process"/>
    <property type="evidence" value="ECO:0007669"/>
    <property type="project" value="UniProtKB-ARBA"/>
</dbReference>
<gene>
    <name evidence="3" type="ORF">A3D34_02780</name>
</gene>